<feature type="region of interest" description="Disordered" evidence="1">
    <location>
        <begin position="183"/>
        <end position="206"/>
    </location>
</feature>
<feature type="region of interest" description="Disordered" evidence="1">
    <location>
        <begin position="222"/>
        <end position="280"/>
    </location>
</feature>
<feature type="compositionally biased region" description="Low complexity" evidence="1">
    <location>
        <begin position="195"/>
        <end position="206"/>
    </location>
</feature>
<accession>A0A1Y6LQS4</accession>
<reference evidence="2 3" key="1">
    <citation type="submission" date="2016-10" db="EMBL/GenBank/DDBJ databases">
        <authorList>
            <person name="Varghese N."/>
        </authorList>
    </citation>
    <scope>NUCLEOTIDE SEQUENCE [LARGE SCALE GENOMIC DNA]</scope>
</reference>
<protein>
    <submittedName>
        <fullName evidence="2">Uncharacterized protein</fullName>
    </submittedName>
</protein>
<evidence type="ECO:0000256" key="1">
    <source>
        <dbReference type="SAM" id="MobiDB-lite"/>
    </source>
</evidence>
<dbReference type="Proteomes" id="UP000215453">
    <property type="component" value="Chromosome 8"/>
</dbReference>
<dbReference type="AlphaFoldDB" id="A0A1Y6LQS4"/>
<sequence>MLLNCIKDEHKERWLHMFTSGGDFEGIEVFDTASTHYIAHDIDDDAGGAPQAYRLTVREATHDIKQAMYDIKVGLERRNASYDKKARTWKRWIDTLNHMAGLVRKEAAKLAMREHFDQELPDKTPPPQLTQRPLDKGFPLSQFCVKLEPIEGRPCIDLTLESTDSAAPTTPLEPAPAALLLTKKKRPARKKKEAAATAGSSTTTTKTTVKKKKTVTTTVTTTTTTIDPYQPPPSAQGGQHNPEARPSTVIGLPKKRRKVGATAAMAPASEGSIDTADTTQ</sequence>
<gene>
    <name evidence="2" type="ORF">ZT1A5_G8178</name>
</gene>
<evidence type="ECO:0000313" key="2">
    <source>
        <dbReference type="EMBL" id="SMY26734.1"/>
    </source>
</evidence>
<feature type="compositionally biased region" description="Basic residues" evidence="1">
    <location>
        <begin position="183"/>
        <end position="192"/>
    </location>
</feature>
<organism evidence="2 3">
    <name type="scientific">Zymoseptoria tritici ST99CH_1A5</name>
    <dbReference type="NCBI Taxonomy" id="1276529"/>
    <lineage>
        <taxon>Eukaryota</taxon>
        <taxon>Fungi</taxon>
        <taxon>Dikarya</taxon>
        <taxon>Ascomycota</taxon>
        <taxon>Pezizomycotina</taxon>
        <taxon>Dothideomycetes</taxon>
        <taxon>Dothideomycetidae</taxon>
        <taxon>Mycosphaerellales</taxon>
        <taxon>Mycosphaerellaceae</taxon>
        <taxon>Zymoseptoria</taxon>
    </lineage>
</organism>
<evidence type="ECO:0000313" key="3">
    <source>
        <dbReference type="Proteomes" id="UP000215453"/>
    </source>
</evidence>
<proteinExistence type="predicted"/>
<dbReference type="EMBL" id="LT882683">
    <property type="protein sequence ID" value="SMY26734.1"/>
    <property type="molecule type" value="Genomic_DNA"/>
</dbReference>
<name>A0A1Y6LQS4_ZYMTR</name>